<comment type="caution">
    <text evidence="2">The sequence shown here is derived from an EMBL/GenBank/DDBJ whole genome shotgun (WGS) entry which is preliminary data.</text>
</comment>
<evidence type="ECO:0000313" key="3">
    <source>
        <dbReference type="Proteomes" id="UP000709295"/>
    </source>
</evidence>
<reference evidence="2" key="1">
    <citation type="submission" date="2021-01" db="EMBL/GenBank/DDBJ databases">
        <title>Phytophthora aleatoria, a newly-described species from Pinus radiata is distinct from Phytophthora cactorum isolates based on comparative genomics.</title>
        <authorList>
            <person name="Mcdougal R."/>
            <person name="Panda P."/>
            <person name="Williams N."/>
            <person name="Studholme D.J."/>
        </authorList>
    </citation>
    <scope>NUCLEOTIDE SEQUENCE</scope>
    <source>
        <strain evidence="2">NZFS 4037</strain>
    </source>
</reference>
<evidence type="ECO:0000313" key="2">
    <source>
        <dbReference type="EMBL" id="KAG6953708.1"/>
    </source>
</evidence>
<name>A0A8J5M1S1_9STRA</name>
<dbReference type="AlphaFoldDB" id="A0A8J5M1S1"/>
<sequence length="57" mass="6474">MLTPLRSTMTKCNHSSRRNQPQTLRILPSSKTSPNCIYRTDATRTLLSRTTARLVVV</sequence>
<evidence type="ECO:0000256" key="1">
    <source>
        <dbReference type="SAM" id="MobiDB-lite"/>
    </source>
</evidence>
<dbReference type="Proteomes" id="UP000709295">
    <property type="component" value="Unassembled WGS sequence"/>
</dbReference>
<gene>
    <name evidence="2" type="ORF">JG688_00012699</name>
</gene>
<accession>A0A8J5M1S1</accession>
<organism evidence="2 3">
    <name type="scientific">Phytophthora aleatoria</name>
    <dbReference type="NCBI Taxonomy" id="2496075"/>
    <lineage>
        <taxon>Eukaryota</taxon>
        <taxon>Sar</taxon>
        <taxon>Stramenopiles</taxon>
        <taxon>Oomycota</taxon>
        <taxon>Peronosporomycetes</taxon>
        <taxon>Peronosporales</taxon>
        <taxon>Peronosporaceae</taxon>
        <taxon>Phytophthora</taxon>
    </lineage>
</organism>
<feature type="region of interest" description="Disordered" evidence="1">
    <location>
        <begin position="1"/>
        <end position="20"/>
    </location>
</feature>
<dbReference type="EMBL" id="JAENGY010001004">
    <property type="protein sequence ID" value="KAG6953708.1"/>
    <property type="molecule type" value="Genomic_DNA"/>
</dbReference>
<proteinExistence type="predicted"/>
<keyword evidence="3" id="KW-1185">Reference proteome</keyword>
<protein>
    <submittedName>
        <fullName evidence="2">Uncharacterized protein</fullName>
    </submittedName>
</protein>